<dbReference type="Gene3D" id="1.10.10.10">
    <property type="entry name" value="Winged helix-like DNA-binding domain superfamily/Winged helix DNA-binding domain"/>
    <property type="match status" value="1"/>
</dbReference>
<organism evidence="6 7">
    <name type="scientific">Sinomicrobium oceani</name>
    <dbReference type="NCBI Taxonomy" id="1150368"/>
    <lineage>
        <taxon>Bacteria</taxon>
        <taxon>Pseudomonadati</taxon>
        <taxon>Bacteroidota</taxon>
        <taxon>Flavobacteriia</taxon>
        <taxon>Flavobacteriales</taxon>
        <taxon>Flavobacteriaceae</taxon>
        <taxon>Sinomicrobium</taxon>
    </lineage>
</organism>
<gene>
    <name evidence="6" type="ORF">SAMN02927921_00044</name>
</gene>
<dbReference type="GO" id="GO:0003677">
    <property type="term" value="F:DNA binding"/>
    <property type="evidence" value="ECO:0007669"/>
    <property type="project" value="UniProtKB-KW"/>
</dbReference>
<comment type="similarity">
    <text evidence="1">Belongs to the LysR transcriptional regulatory family.</text>
</comment>
<protein>
    <submittedName>
        <fullName evidence="6">Transcriptional regulator, LysR family</fullName>
    </submittedName>
</protein>
<evidence type="ECO:0000256" key="4">
    <source>
        <dbReference type="ARBA" id="ARBA00023163"/>
    </source>
</evidence>
<dbReference type="Pfam" id="PF00126">
    <property type="entry name" value="HTH_1"/>
    <property type="match status" value="1"/>
</dbReference>
<dbReference type="PROSITE" id="PS50931">
    <property type="entry name" value="HTH_LYSR"/>
    <property type="match status" value="1"/>
</dbReference>
<dbReference type="RefSeq" id="WP_072315292.1">
    <property type="nucleotide sequence ID" value="NZ_FPJE01000001.1"/>
</dbReference>
<proteinExistence type="inferred from homology"/>
<dbReference type="InterPro" id="IPR000847">
    <property type="entry name" value="LysR_HTH_N"/>
</dbReference>
<evidence type="ECO:0000259" key="5">
    <source>
        <dbReference type="PROSITE" id="PS50931"/>
    </source>
</evidence>
<dbReference type="InterPro" id="IPR036390">
    <property type="entry name" value="WH_DNA-bd_sf"/>
</dbReference>
<dbReference type="SUPFAM" id="SSF46785">
    <property type="entry name" value="Winged helix' DNA-binding domain"/>
    <property type="match status" value="1"/>
</dbReference>
<dbReference type="Pfam" id="PF03466">
    <property type="entry name" value="LysR_substrate"/>
    <property type="match status" value="1"/>
</dbReference>
<evidence type="ECO:0000313" key="6">
    <source>
        <dbReference type="EMBL" id="SFW11656.1"/>
    </source>
</evidence>
<dbReference type="SUPFAM" id="SSF53850">
    <property type="entry name" value="Periplasmic binding protein-like II"/>
    <property type="match status" value="1"/>
</dbReference>
<dbReference type="EMBL" id="FPJE01000001">
    <property type="protein sequence ID" value="SFW11656.1"/>
    <property type="molecule type" value="Genomic_DNA"/>
</dbReference>
<reference evidence="6 7" key="1">
    <citation type="submission" date="2016-11" db="EMBL/GenBank/DDBJ databases">
        <authorList>
            <person name="Jaros S."/>
            <person name="Januszkiewicz K."/>
            <person name="Wedrychowicz H."/>
        </authorList>
    </citation>
    <scope>NUCLEOTIDE SEQUENCE [LARGE SCALE GENOMIC DNA]</scope>
    <source>
        <strain evidence="6 7">CGMCC 1.12145</strain>
    </source>
</reference>
<keyword evidence="7" id="KW-1185">Reference proteome</keyword>
<evidence type="ECO:0000256" key="1">
    <source>
        <dbReference type="ARBA" id="ARBA00009437"/>
    </source>
</evidence>
<keyword evidence="4" id="KW-0804">Transcription</keyword>
<dbReference type="PANTHER" id="PTHR30346:SF28">
    <property type="entry name" value="HTH-TYPE TRANSCRIPTIONAL REGULATOR CYNR"/>
    <property type="match status" value="1"/>
</dbReference>
<evidence type="ECO:0000313" key="7">
    <source>
        <dbReference type="Proteomes" id="UP000182248"/>
    </source>
</evidence>
<dbReference type="Proteomes" id="UP000182248">
    <property type="component" value="Unassembled WGS sequence"/>
</dbReference>
<dbReference type="PANTHER" id="PTHR30346">
    <property type="entry name" value="TRANSCRIPTIONAL DUAL REGULATOR HCAR-RELATED"/>
    <property type="match status" value="1"/>
</dbReference>
<dbReference type="InterPro" id="IPR036388">
    <property type="entry name" value="WH-like_DNA-bd_sf"/>
</dbReference>
<evidence type="ECO:0000256" key="3">
    <source>
        <dbReference type="ARBA" id="ARBA00023125"/>
    </source>
</evidence>
<feature type="domain" description="HTH lysR-type" evidence="5">
    <location>
        <begin position="1"/>
        <end position="58"/>
    </location>
</feature>
<dbReference type="FunFam" id="1.10.10.10:FF:000001">
    <property type="entry name" value="LysR family transcriptional regulator"/>
    <property type="match status" value="1"/>
</dbReference>
<dbReference type="OrthoDB" id="9803735at2"/>
<dbReference type="AlphaFoldDB" id="A0A1K1LL99"/>
<dbReference type="GO" id="GO:0003700">
    <property type="term" value="F:DNA-binding transcription factor activity"/>
    <property type="evidence" value="ECO:0007669"/>
    <property type="project" value="InterPro"/>
</dbReference>
<dbReference type="CDD" id="cd08414">
    <property type="entry name" value="PBP2_LTTR_aromatics_like"/>
    <property type="match status" value="1"/>
</dbReference>
<dbReference type="GO" id="GO:0032993">
    <property type="term" value="C:protein-DNA complex"/>
    <property type="evidence" value="ECO:0007669"/>
    <property type="project" value="TreeGrafter"/>
</dbReference>
<sequence>MTVQQIKYFLVLASELHFWKTAEKVFISQSSLSRQIRALEDELGIPLFERDKRNVKLTDAGKFLREHWTTTINELDRLHRQARKIDEGTTGLISISYPGSIAFKFLPDFLEKLNTNMPELQVELTEPTDENHEKFLLNYQTDIAFSRDRINHPGIDSLKLYSEAIYLVVPDDHWLNKNVLKDLTPLRDEKFIISGLHRSTFFASLLRSLFDKHGFEPKTTMESDFGGMILNLVSKGLGISILPSSFRFARTEHIRFIRLEEEIDLYVNWRKKEFNKAVKKIVEYASAIGRSITTTHWDIPDADPLK</sequence>
<dbReference type="PRINTS" id="PR00039">
    <property type="entry name" value="HTHLYSR"/>
</dbReference>
<dbReference type="InterPro" id="IPR005119">
    <property type="entry name" value="LysR_subst-bd"/>
</dbReference>
<keyword evidence="2" id="KW-0805">Transcription regulation</keyword>
<accession>A0A1K1LL99</accession>
<keyword evidence="3" id="KW-0238">DNA-binding</keyword>
<dbReference type="STRING" id="1150368.SAMN02927921_00044"/>
<evidence type="ECO:0000256" key="2">
    <source>
        <dbReference type="ARBA" id="ARBA00023015"/>
    </source>
</evidence>
<name>A0A1K1LL99_9FLAO</name>
<dbReference type="Gene3D" id="3.40.190.10">
    <property type="entry name" value="Periplasmic binding protein-like II"/>
    <property type="match status" value="2"/>
</dbReference>